<keyword evidence="1" id="KW-0732">Signal</keyword>
<evidence type="ECO:0000313" key="3">
    <source>
        <dbReference type="EMBL" id="MCT2559396.1"/>
    </source>
</evidence>
<organism evidence="3 4">
    <name type="scientific">Tsuneonella litorea</name>
    <dbReference type="NCBI Taxonomy" id="2976475"/>
    <lineage>
        <taxon>Bacteria</taxon>
        <taxon>Pseudomonadati</taxon>
        <taxon>Pseudomonadota</taxon>
        <taxon>Alphaproteobacteria</taxon>
        <taxon>Sphingomonadales</taxon>
        <taxon>Erythrobacteraceae</taxon>
        <taxon>Tsuneonella</taxon>
    </lineage>
</organism>
<dbReference type="Pfam" id="PF05860">
    <property type="entry name" value="TPS"/>
    <property type="match status" value="1"/>
</dbReference>
<dbReference type="SMART" id="SM00912">
    <property type="entry name" value="Haemagg_act"/>
    <property type="match status" value="1"/>
</dbReference>
<feature type="domain" description="Filamentous haemagglutinin FhaB/tRNA nuclease CdiA-like TPS" evidence="2">
    <location>
        <begin position="34"/>
        <end position="153"/>
    </location>
</feature>
<dbReference type="InterPro" id="IPR012334">
    <property type="entry name" value="Pectin_lyas_fold"/>
</dbReference>
<dbReference type="InterPro" id="IPR008638">
    <property type="entry name" value="FhaB/CdiA-like_TPS"/>
</dbReference>
<feature type="signal peptide" evidence="1">
    <location>
        <begin position="1"/>
        <end position="30"/>
    </location>
</feature>
<comment type="caution">
    <text evidence="3">The sequence shown here is derived from an EMBL/GenBank/DDBJ whole genome shotgun (WGS) entry which is preliminary data.</text>
</comment>
<evidence type="ECO:0000259" key="2">
    <source>
        <dbReference type="SMART" id="SM00912"/>
    </source>
</evidence>
<dbReference type="AlphaFoldDB" id="A0A9X3A8E5"/>
<accession>A0A9X3A8E5</accession>
<dbReference type="SUPFAM" id="SSF51126">
    <property type="entry name" value="Pectin lyase-like"/>
    <property type="match status" value="1"/>
</dbReference>
<dbReference type="NCBIfam" id="TIGR01901">
    <property type="entry name" value="adhes_NPXG"/>
    <property type="match status" value="1"/>
</dbReference>
<name>A0A9X3A8E5_9SPHN</name>
<dbReference type="RefSeq" id="WP_259962291.1">
    <property type="nucleotide sequence ID" value="NZ_JAOAMV010000005.1"/>
</dbReference>
<protein>
    <submittedName>
        <fullName evidence="3">Filamentous hemagglutinin N-terminal domain-containing protein</fullName>
    </submittedName>
</protein>
<gene>
    <name evidence="3" type="ORF">N0B51_10440</name>
</gene>
<reference evidence="3" key="1">
    <citation type="submission" date="2022-09" db="EMBL/GenBank/DDBJ databases">
        <title>The genome sequence of Tsuneonella sp. YG55.</title>
        <authorList>
            <person name="Liu Y."/>
        </authorList>
    </citation>
    <scope>NUCLEOTIDE SEQUENCE</scope>
    <source>
        <strain evidence="3">YG55</strain>
    </source>
</reference>
<dbReference type="Proteomes" id="UP001142648">
    <property type="component" value="Unassembled WGS sequence"/>
</dbReference>
<dbReference type="EMBL" id="JAOAMV010000005">
    <property type="protein sequence ID" value="MCT2559396.1"/>
    <property type="molecule type" value="Genomic_DNA"/>
</dbReference>
<proteinExistence type="predicted"/>
<keyword evidence="4" id="KW-1185">Reference proteome</keyword>
<dbReference type="Gene3D" id="2.160.20.10">
    <property type="entry name" value="Single-stranded right-handed beta-helix, Pectin lyase-like"/>
    <property type="match status" value="1"/>
</dbReference>
<dbReference type="InterPro" id="IPR011050">
    <property type="entry name" value="Pectin_lyase_fold/virulence"/>
</dbReference>
<evidence type="ECO:0000256" key="1">
    <source>
        <dbReference type="SAM" id="SignalP"/>
    </source>
</evidence>
<sequence>MTAKHRSLRLRMLATTATVALLALPGAAYAQLVSSGDLVTAEDSAGNPNQITITNPDASTANISVLAPVVVANWNQFNVPTGTTLNVANASAAAQASLLNRVIGGGFSDIGGTINAAGVNFWLVNQNGILFGDTATVNASSFYASTLDLSDADFFDFYEGTDNAGNGAGTISFVTNPFATTFISAFSGMGTAPTFVTNGTLMFVSPALNLTAGTYDAGSGTANFVAATAIDVTFNAGSPVAFTIPAGTTVASQEVSGNITGDSARFVFQTAAGVMNALLTVNANVATSAVPTGTGIFLYTGGASQASVTVGGAWSSSGGVDADVNGDLTFSQDLSGSYASVQAAGDLTAQAITATAGMIDIDAGSVAAGALKATGDVRARRSRSTRRVR</sequence>
<feature type="chain" id="PRO_5040757506" evidence="1">
    <location>
        <begin position="31"/>
        <end position="389"/>
    </location>
</feature>
<evidence type="ECO:0000313" key="4">
    <source>
        <dbReference type="Proteomes" id="UP001142648"/>
    </source>
</evidence>